<keyword evidence="2" id="KW-0489">Methyltransferase</keyword>
<dbReference type="Gene3D" id="1.10.1200.270">
    <property type="entry name" value="Methyltransferase, alpha-helical capping domain"/>
    <property type="match status" value="1"/>
</dbReference>
<evidence type="ECO:0000256" key="2">
    <source>
        <dbReference type="ARBA" id="ARBA00022603"/>
    </source>
</evidence>
<gene>
    <name evidence="7" type="ORF">DH2020_025690</name>
</gene>
<evidence type="ECO:0000313" key="8">
    <source>
        <dbReference type="Proteomes" id="UP001318860"/>
    </source>
</evidence>
<accession>A0ABR0W1P5</accession>
<keyword evidence="4" id="KW-0479">Metal-binding</keyword>
<keyword evidence="8" id="KW-1185">Reference proteome</keyword>
<evidence type="ECO:0000313" key="7">
    <source>
        <dbReference type="EMBL" id="KAK6140566.1"/>
    </source>
</evidence>
<comment type="caution">
    <text evidence="7">The sequence shown here is derived from an EMBL/GenBank/DDBJ whole genome shotgun (WGS) entry which is preliminary data.</text>
</comment>
<protein>
    <submittedName>
        <fullName evidence="7">Uncharacterized protein</fullName>
    </submittedName>
</protein>
<organism evidence="7 8">
    <name type="scientific">Rehmannia glutinosa</name>
    <name type="common">Chinese foxglove</name>
    <dbReference type="NCBI Taxonomy" id="99300"/>
    <lineage>
        <taxon>Eukaryota</taxon>
        <taxon>Viridiplantae</taxon>
        <taxon>Streptophyta</taxon>
        <taxon>Embryophyta</taxon>
        <taxon>Tracheophyta</taxon>
        <taxon>Spermatophyta</taxon>
        <taxon>Magnoliopsida</taxon>
        <taxon>eudicotyledons</taxon>
        <taxon>Gunneridae</taxon>
        <taxon>Pentapetalae</taxon>
        <taxon>asterids</taxon>
        <taxon>lamiids</taxon>
        <taxon>Lamiales</taxon>
        <taxon>Orobanchaceae</taxon>
        <taxon>Rehmannieae</taxon>
        <taxon>Rehmannia</taxon>
    </lineage>
</organism>
<evidence type="ECO:0000256" key="5">
    <source>
        <dbReference type="ARBA" id="ARBA00022842"/>
    </source>
</evidence>
<evidence type="ECO:0000256" key="1">
    <source>
        <dbReference type="ARBA" id="ARBA00007967"/>
    </source>
</evidence>
<dbReference type="Gene3D" id="3.40.50.150">
    <property type="entry name" value="Vaccinia Virus protein VP39"/>
    <property type="match status" value="1"/>
</dbReference>
<dbReference type="Proteomes" id="UP001318860">
    <property type="component" value="Unassembled WGS sequence"/>
</dbReference>
<dbReference type="PANTHER" id="PTHR31009">
    <property type="entry name" value="S-ADENOSYL-L-METHIONINE:CARBOXYL METHYLTRANSFERASE FAMILY PROTEIN"/>
    <property type="match status" value="1"/>
</dbReference>
<comment type="similarity">
    <text evidence="1">Belongs to the methyltransferase superfamily. Type-7 methyltransferase family.</text>
</comment>
<reference evidence="7 8" key="1">
    <citation type="journal article" date="2021" name="Comput. Struct. Biotechnol. J.">
        <title>De novo genome assembly of the potent medicinal plant Rehmannia glutinosa using nanopore technology.</title>
        <authorList>
            <person name="Ma L."/>
            <person name="Dong C."/>
            <person name="Song C."/>
            <person name="Wang X."/>
            <person name="Zheng X."/>
            <person name="Niu Y."/>
            <person name="Chen S."/>
            <person name="Feng W."/>
        </authorList>
    </citation>
    <scope>NUCLEOTIDE SEQUENCE [LARGE SCALE GENOMIC DNA]</scope>
    <source>
        <strain evidence="7">DH-2019</strain>
    </source>
</reference>
<name>A0ABR0W1P5_REHGL</name>
<sequence length="368" mass="41695">MEVNKILHMNGGDGETSNANNSDLQKTVMSRTWYVLDETLKDMFTENGFPKCMKMADLGCSSGPNTLFLISHIMDTIQDLCKHNNNLNNLPQLEVFLNDLTNNDFNNLFKLLSSFIQMNGKERKLESFMYGVPGSFYGRLFPSNNLHFVYSSNSLHWLSQIPEGLGNNNKENIHVAMTSPPQVFEAYAKQFQRDFSMFLRLRGEEITFGGRMVLAFIGRSVAQPSSEDGFVILSQILSDMVAQGLIKEDDMYSFNVPLYHPCLQEVEAIICSEGSFNLDKLKVFQVPWDNNDGYNDMDLDKSGKLVAGNVRAFMEPMLASHFGSSINVDDVFESYAKKMGEYLSKERSSYIMLVISLTQKFTELETCN</sequence>
<keyword evidence="3" id="KW-0808">Transferase</keyword>
<proteinExistence type="inferred from homology"/>
<dbReference type="SUPFAM" id="SSF53335">
    <property type="entry name" value="S-adenosyl-L-methionine-dependent methyltransferases"/>
    <property type="match status" value="1"/>
</dbReference>
<feature type="region of interest" description="Disordered" evidence="6">
    <location>
        <begin position="1"/>
        <end position="21"/>
    </location>
</feature>
<evidence type="ECO:0000256" key="3">
    <source>
        <dbReference type="ARBA" id="ARBA00022679"/>
    </source>
</evidence>
<evidence type="ECO:0000256" key="6">
    <source>
        <dbReference type="SAM" id="MobiDB-lite"/>
    </source>
</evidence>
<dbReference type="InterPro" id="IPR005299">
    <property type="entry name" value="MeTrfase_7"/>
</dbReference>
<dbReference type="EMBL" id="JABTTQ020000312">
    <property type="protein sequence ID" value="KAK6140566.1"/>
    <property type="molecule type" value="Genomic_DNA"/>
</dbReference>
<dbReference type="InterPro" id="IPR042086">
    <property type="entry name" value="MeTrfase_capping"/>
</dbReference>
<dbReference type="InterPro" id="IPR029063">
    <property type="entry name" value="SAM-dependent_MTases_sf"/>
</dbReference>
<evidence type="ECO:0000256" key="4">
    <source>
        <dbReference type="ARBA" id="ARBA00022723"/>
    </source>
</evidence>
<dbReference type="Pfam" id="PF03492">
    <property type="entry name" value="Methyltransf_7"/>
    <property type="match status" value="1"/>
</dbReference>
<keyword evidence="5" id="KW-0460">Magnesium</keyword>